<dbReference type="AlphaFoldDB" id="A0AAP9EAN6"/>
<evidence type="ECO:0000256" key="1">
    <source>
        <dbReference type="ARBA" id="ARBA00003145"/>
    </source>
</evidence>
<dbReference type="PANTHER" id="PTHR10887">
    <property type="entry name" value="DNA2/NAM7 HELICASE FAMILY"/>
    <property type="match status" value="1"/>
</dbReference>
<dbReference type="EMBL" id="CP042276">
    <property type="protein sequence ID" value="QDY97493.1"/>
    <property type="molecule type" value="Genomic_DNA"/>
</dbReference>
<sequence length="1175" mass="130676">MKANLSVLKYWRAAVADSASRDACLTTKASKEFQTVSSEEARTGRLSQETIDALFKDKPDTLKQVEVLYRPLHVRRMLDRGAVKNDGLPAEVAPILTDAAVDRKGRIIPGHTRIARDILDPLLGGGFSIGNMRDFDRFLTMKPFEANPADPAMWSAYQAYWKKMMEEVGAGWPHGDKDYTTIDSGLICLATNTSQTVRQILALSDTLIKEQPDAPLLANFARTKIREIEPTIGLPFILHDRLGHSNQTFPVADQQREVLAHLAQAGTGEILAVNGPPGTGKTTMLLSAIAGEWIKAALAGGNPPLIIAASTNNQAVTNIIDAFAKDFAKGDGVFAGRWLPEFFSFGFFLASFSKENEATRKYQTDTFFRQRETAPFLAKARTAYLNAAKLAFPHLKQPTVETVVKQLRANIEHYSRKLLDADETWRNLVNARARVRQTLGVDPDNAIRRLLATKVESETIAAAASELLKLWDIWLAKEPWLTSALSFLPFVAQKRVIRARIFLRELGVDETLLDETRLERIEANLKAFVTNKQNTARQAAETYHQSQREITNLRDHISAFQTVYSGIGGKKADPDILDFDRHADVTIRFSMFLLATHYWEGRWLLELEKVLPALEKVRKDKRGESDRDMVEALWRMRMMITPCAVSTFATLPGKMTCRDKVGRSYQTEYLYNYIDLLIVDEAGQVLPEVAGPSFSLAKRALVIGDTQQIEPITSLTATVDAGNLAEAGLIPHGRAGEALENLEAVGMTSRTGSVMRLAQSACRFHPYENLERGLYLFEHRRCYDDIIRFCNELCYQGTLQPKRGPSADMDIPPMGYLHIDGIAQAAGGSRYNLLEARMIAAWIKANAGDLEKRYRKPLSEIIGVVTPFGRQVSEIRTACREFGIDASKETGITVGTVHALQGAERQIVIFSPVYTKHADGGFIDQSPSMLNVAVSRAKDAFLVFGDMDVFAAVAPATPRSLLARFLFEHPENEIVFEQQARVDLSKGSLAVEMLRDSAEHDAFMLRALSEAKQRVAIVSPWIKIGTMEQVGLISAIRAAQARGVQMSVYADPVLTRGTASNADLFEEADNLLSRFGVIVRPVEQLHSKLLWVDDTLLAVGSFNWCSAHRSGDYARHETSIVYRGPHLASEIATLESSLKNRAALLRQMQPRHVSEYNQDHISSRFAANATREATQ</sequence>
<dbReference type="Pfam" id="PF13087">
    <property type="entry name" value="AAA_12"/>
    <property type="match status" value="1"/>
</dbReference>
<dbReference type="InterPro" id="IPR027417">
    <property type="entry name" value="P-loop_NTPase"/>
</dbReference>
<evidence type="ECO:0000256" key="3">
    <source>
        <dbReference type="ARBA" id="ARBA00018392"/>
    </source>
</evidence>
<dbReference type="InterPro" id="IPR047187">
    <property type="entry name" value="SF1_C_Upf1"/>
</dbReference>
<geneLocation type="plasmid" evidence="8">
    <name>pat</name>
</geneLocation>
<dbReference type="SUPFAM" id="SSF52540">
    <property type="entry name" value="P-loop containing nucleoside triphosphate hydrolases"/>
    <property type="match status" value="1"/>
</dbReference>
<evidence type="ECO:0000259" key="6">
    <source>
        <dbReference type="PROSITE" id="PS50035"/>
    </source>
</evidence>
<dbReference type="SUPFAM" id="SSF56024">
    <property type="entry name" value="Phospholipase D/nuclease"/>
    <property type="match status" value="1"/>
</dbReference>
<dbReference type="Gene3D" id="3.40.50.300">
    <property type="entry name" value="P-loop containing nucleotide triphosphate hydrolases"/>
    <property type="match status" value="3"/>
</dbReference>
<evidence type="ECO:0000313" key="8">
    <source>
        <dbReference type="Proteomes" id="UP000222296"/>
    </source>
</evidence>
<dbReference type="InterPro" id="IPR025202">
    <property type="entry name" value="PLD-like_dom"/>
</dbReference>
<name>A0AAP9EAN6_AGRTU</name>
<dbReference type="Proteomes" id="UP000222296">
    <property type="component" value="Plasmid pAt"/>
</dbReference>
<dbReference type="InterPro" id="IPR001736">
    <property type="entry name" value="PLipase_D/transphosphatidylase"/>
</dbReference>
<evidence type="ECO:0000256" key="2">
    <source>
        <dbReference type="ARBA" id="ARBA00004613"/>
    </source>
</evidence>
<reference evidence="7 8" key="1">
    <citation type="journal article" date="2017" name="Genome Announc.">
        <title>Draft Genome Sequence of Agrobacterium tumefaciens Biovar 1 Strain 186, Isolated from Walnut.</title>
        <authorList>
            <person name="Poret-Peterson A.T."/>
            <person name="Bhatnagar S."/>
            <person name="McClean A.E."/>
            <person name="Kluepfel D.A."/>
        </authorList>
    </citation>
    <scope>NUCLEOTIDE SEQUENCE [LARGE SCALE GENOMIC DNA]</scope>
    <source>
        <strain evidence="7 8">186</strain>
    </source>
</reference>
<organism evidence="7 8">
    <name type="scientific">Agrobacterium tumefaciens</name>
    <dbReference type="NCBI Taxonomy" id="358"/>
    <lineage>
        <taxon>Bacteria</taxon>
        <taxon>Pseudomonadati</taxon>
        <taxon>Pseudomonadota</taxon>
        <taxon>Alphaproteobacteria</taxon>
        <taxon>Hyphomicrobiales</taxon>
        <taxon>Rhizobiaceae</taxon>
        <taxon>Rhizobium/Agrobacterium group</taxon>
        <taxon>Agrobacterium</taxon>
        <taxon>Agrobacterium tumefaciens complex</taxon>
    </lineage>
</organism>
<dbReference type="InterPro" id="IPR041679">
    <property type="entry name" value="DNA2/NAM7-like_C"/>
</dbReference>
<dbReference type="InterPro" id="IPR045055">
    <property type="entry name" value="DNA2/NAM7-like"/>
</dbReference>
<proteinExistence type="predicted"/>
<accession>A0AAP9EAN6</accession>
<keyword evidence="4" id="KW-0964">Secreted</keyword>
<dbReference type="RefSeq" id="WP_099086640.1">
    <property type="nucleotide sequence ID" value="NZ_CP042276.1"/>
</dbReference>
<comment type="function">
    <text evidence="1">Could be a virulence factor.</text>
</comment>
<evidence type="ECO:0000256" key="5">
    <source>
        <dbReference type="ARBA" id="ARBA00029594"/>
    </source>
</evidence>
<comment type="subcellular location">
    <subcellularLocation>
        <location evidence="2">Secreted</location>
    </subcellularLocation>
</comment>
<dbReference type="PIRSF" id="PIRSF026306">
    <property type="entry name" value="UCP026306"/>
    <property type="match status" value="1"/>
</dbReference>
<dbReference type="InterPro" id="IPR016834">
    <property type="entry name" value="UCP026306"/>
</dbReference>
<evidence type="ECO:0000313" key="7">
    <source>
        <dbReference type="EMBL" id="QDY97493.1"/>
    </source>
</evidence>
<dbReference type="PANTHER" id="PTHR10887:SF530">
    <property type="entry name" value="SUPERFAMILY I DNA HELICASES"/>
    <property type="match status" value="1"/>
</dbReference>
<dbReference type="GO" id="GO:0003824">
    <property type="term" value="F:catalytic activity"/>
    <property type="evidence" value="ECO:0007669"/>
    <property type="project" value="InterPro"/>
</dbReference>
<feature type="domain" description="PLD phosphodiesterase" evidence="6">
    <location>
        <begin position="1085"/>
        <end position="1108"/>
    </location>
</feature>
<evidence type="ECO:0000256" key="4">
    <source>
        <dbReference type="ARBA" id="ARBA00022525"/>
    </source>
</evidence>
<dbReference type="Pfam" id="PF13091">
    <property type="entry name" value="PLDc_2"/>
    <property type="match status" value="1"/>
</dbReference>
<dbReference type="PROSITE" id="PS50035">
    <property type="entry name" value="PLD"/>
    <property type="match status" value="1"/>
</dbReference>
<dbReference type="Gene3D" id="3.30.870.10">
    <property type="entry name" value="Endonuclease Chain A"/>
    <property type="match status" value="1"/>
</dbReference>
<dbReference type="CDD" id="cd18808">
    <property type="entry name" value="SF1_C_Upf1"/>
    <property type="match status" value="1"/>
</dbReference>
<dbReference type="GO" id="GO:0005576">
    <property type="term" value="C:extracellular region"/>
    <property type="evidence" value="ECO:0007669"/>
    <property type="project" value="UniProtKB-SubCell"/>
</dbReference>
<keyword evidence="7" id="KW-0614">Plasmid</keyword>
<dbReference type="GO" id="GO:0006793">
    <property type="term" value="P:phosphorus metabolic process"/>
    <property type="evidence" value="ECO:0007669"/>
    <property type="project" value="UniProtKB-ARBA"/>
</dbReference>
<protein>
    <recommendedName>
        <fullName evidence="3">Phospholipase D</fullName>
    </recommendedName>
    <alternativeName>
        <fullName evidence="5">Choline phosphatase</fullName>
    </alternativeName>
</protein>
<gene>
    <name evidence="7" type="ORF">CG010_025225</name>
</gene>